<keyword evidence="3" id="KW-0813">Transport</keyword>
<feature type="signal peptide" evidence="4">
    <location>
        <begin position="1"/>
        <end position="25"/>
    </location>
</feature>
<dbReference type="EMBL" id="FNUY01000001">
    <property type="protein sequence ID" value="SEF45773.1"/>
    <property type="molecule type" value="Genomic_DNA"/>
</dbReference>
<proteinExistence type="inferred from homology"/>
<evidence type="ECO:0000313" key="7">
    <source>
        <dbReference type="Proteomes" id="UP000236743"/>
    </source>
</evidence>
<comment type="similarity">
    <text evidence="1">Belongs to the leucine-binding protein family.</text>
</comment>
<evidence type="ECO:0000256" key="2">
    <source>
        <dbReference type="ARBA" id="ARBA00022729"/>
    </source>
</evidence>
<dbReference type="InterPro" id="IPR028081">
    <property type="entry name" value="Leu-bd"/>
</dbReference>
<dbReference type="Gene3D" id="3.40.50.2300">
    <property type="match status" value="2"/>
</dbReference>
<dbReference type="Pfam" id="PF13458">
    <property type="entry name" value="Peripla_BP_6"/>
    <property type="match status" value="1"/>
</dbReference>
<feature type="chain" id="PRO_5009283623" evidence="4">
    <location>
        <begin position="26"/>
        <end position="395"/>
    </location>
</feature>
<dbReference type="InterPro" id="IPR051010">
    <property type="entry name" value="BCAA_transport"/>
</dbReference>
<evidence type="ECO:0000256" key="4">
    <source>
        <dbReference type="SAM" id="SignalP"/>
    </source>
</evidence>
<dbReference type="PANTHER" id="PTHR30483:SF6">
    <property type="entry name" value="PERIPLASMIC BINDING PROTEIN OF ABC TRANSPORTER FOR NATURAL AMINO ACIDS"/>
    <property type="match status" value="1"/>
</dbReference>
<dbReference type="OrthoDB" id="9802022at2"/>
<evidence type="ECO:0000256" key="3">
    <source>
        <dbReference type="ARBA" id="ARBA00022970"/>
    </source>
</evidence>
<evidence type="ECO:0000259" key="5">
    <source>
        <dbReference type="Pfam" id="PF13458"/>
    </source>
</evidence>
<sequence length="395" mass="41623">MKRTRKTATAALAGMLTMAAGSALAQEPLKIGVPTALTGTYADLGNQAKRAIEFAAQQANAAGGIAGHKVEVEYLDTEAKPDLARRQAEKLALQGNKVLIGAVASGEALAIAPLLARWDALYVATINKSDKMTGDSCTARMFRVNNADSSDAATATPWLKERKETEWAVMAADIAWGRDVAASFAKSTESQGKKVVSENFSPLGTNDFATYIQKIKNAGAKGVYVALAGRDAVNFATQAKQYGLLDSATVAGVSFVTDNTVASIGEAAKGISGIINYSSTLDTPANKEFVAAWEKYYPGTTPSNFEGDTYVGMQVIFQAVKATGSVKAADLAKAIPGRSYDTILGNVLLRKEDNQLVRPNYFGIVEQNGGKLRPVIKMSVPAEIATVAPSPACKL</sequence>
<feature type="domain" description="Leucine-binding protein" evidence="5">
    <location>
        <begin position="28"/>
        <end position="369"/>
    </location>
</feature>
<reference evidence="6 7" key="1">
    <citation type="submission" date="2016-10" db="EMBL/GenBank/DDBJ databases">
        <authorList>
            <person name="de Groot N.N."/>
        </authorList>
    </citation>
    <scope>NUCLEOTIDE SEQUENCE [LARGE SCALE GENOMIC DNA]</scope>
    <source>
        <strain evidence="6 7">DSM 26656</strain>
    </source>
</reference>
<dbReference type="Proteomes" id="UP000236743">
    <property type="component" value="Unassembled WGS sequence"/>
</dbReference>
<dbReference type="GO" id="GO:0006865">
    <property type="term" value="P:amino acid transport"/>
    <property type="evidence" value="ECO:0007669"/>
    <property type="project" value="UniProtKB-KW"/>
</dbReference>
<dbReference type="SUPFAM" id="SSF53822">
    <property type="entry name" value="Periplasmic binding protein-like I"/>
    <property type="match status" value="1"/>
</dbReference>
<dbReference type="RefSeq" id="WP_103870566.1">
    <property type="nucleotide sequence ID" value="NZ_FNUY01000001.1"/>
</dbReference>
<accession>A0A1H5S548</accession>
<protein>
    <submittedName>
        <fullName evidence="6">Amino acid/amide ABC transporter substrate-binding protein, HAAT family</fullName>
    </submittedName>
</protein>
<dbReference type="PANTHER" id="PTHR30483">
    <property type="entry name" value="LEUCINE-SPECIFIC-BINDING PROTEIN"/>
    <property type="match status" value="1"/>
</dbReference>
<organism evidence="6 7">
    <name type="scientific">Bosea lathyri</name>
    <dbReference type="NCBI Taxonomy" id="1036778"/>
    <lineage>
        <taxon>Bacteria</taxon>
        <taxon>Pseudomonadati</taxon>
        <taxon>Pseudomonadota</taxon>
        <taxon>Alphaproteobacteria</taxon>
        <taxon>Hyphomicrobiales</taxon>
        <taxon>Boseaceae</taxon>
        <taxon>Bosea</taxon>
    </lineage>
</organism>
<gene>
    <name evidence="6" type="ORF">SAMN04488115_101147</name>
</gene>
<dbReference type="CDD" id="cd19989">
    <property type="entry name" value="PBP1_SBP-like"/>
    <property type="match status" value="1"/>
</dbReference>
<dbReference type="InterPro" id="IPR028082">
    <property type="entry name" value="Peripla_BP_I"/>
</dbReference>
<evidence type="ECO:0000256" key="1">
    <source>
        <dbReference type="ARBA" id="ARBA00010062"/>
    </source>
</evidence>
<dbReference type="AlphaFoldDB" id="A0A1H5S548"/>
<keyword evidence="7" id="KW-1185">Reference proteome</keyword>
<evidence type="ECO:0000313" key="6">
    <source>
        <dbReference type="EMBL" id="SEF45773.1"/>
    </source>
</evidence>
<keyword evidence="3" id="KW-0029">Amino-acid transport</keyword>
<name>A0A1H5S548_9HYPH</name>
<keyword evidence="2 4" id="KW-0732">Signal</keyword>